<dbReference type="InterPro" id="IPR003594">
    <property type="entry name" value="HATPase_dom"/>
</dbReference>
<dbReference type="SUPFAM" id="SSF47384">
    <property type="entry name" value="Homodimeric domain of signal transducing histidine kinase"/>
    <property type="match status" value="1"/>
</dbReference>
<dbReference type="EMBL" id="FSRM01000001">
    <property type="protein sequence ID" value="SIO22699.1"/>
    <property type="molecule type" value="Genomic_DNA"/>
</dbReference>
<keyword evidence="3" id="KW-0597">Phosphoprotein</keyword>
<organism evidence="5 6">
    <name type="scientific">Paraburkholderia phenazinium</name>
    <dbReference type="NCBI Taxonomy" id="60549"/>
    <lineage>
        <taxon>Bacteria</taxon>
        <taxon>Pseudomonadati</taxon>
        <taxon>Pseudomonadota</taxon>
        <taxon>Betaproteobacteria</taxon>
        <taxon>Burkholderiales</taxon>
        <taxon>Burkholderiaceae</taxon>
        <taxon>Paraburkholderia</taxon>
    </lineage>
</organism>
<dbReference type="InterPro" id="IPR036890">
    <property type="entry name" value="HATPase_C_sf"/>
</dbReference>
<evidence type="ECO:0000256" key="2">
    <source>
        <dbReference type="ARBA" id="ARBA00012438"/>
    </source>
</evidence>
<dbReference type="Gene3D" id="1.10.287.130">
    <property type="match status" value="1"/>
</dbReference>
<evidence type="ECO:0000256" key="3">
    <source>
        <dbReference type="ARBA" id="ARBA00022553"/>
    </source>
</evidence>
<dbReference type="CDD" id="cd00075">
    <property type="entry name" value="HATPase"/>
    <property type="match status" value="1"/>
</dbReference>
<dbReference type="InterPro" id="IPR036097">
    <property type="entry name" value="HisK_dim/P_sf"/>
</dbReference>
<dbReference type="PANTHER" id="PTHR43547:SF2">
    <property type="entry name" value="HYBRID SIGNAL TRANSDUCTION HISTIDINE KINASE C"/>
    <property type="match status" value="1"/>
</dbReference>
<dbReference type="Gene3D" id="3.30.565.10">
    <property type="entry name" value="Histidine kinase-like ATPase, C-terminal domain"/>
    <property type="match status" value="1"/>
</dbReference>
<dbReference type="AlphaFoldDB" id="A0A1N6HSR0"/>
<evidence type="ECO:0000259" key="4">
    <source>
        <dbReference type="PROSITE" id="PS50109"/>
    </source>
</evidence>
<dbReference type="SUPFAM" id="SSF55874">
    <property type="entry name" value="ATPase domain of HSP90 chaperone/DNA topoisomerase II/histidine kinase"/>
    <property type="match status" value="1"/>
</dbReference>
<dbReference type="SMART" id="SM00387">
    <property type="entry name" value="HATPase_c"/>
    <property type="match status" value="1"/>
</dbReference>
<dbReference type="InterPro" id="IPR004358">
    <property type="entry name" value="Sig_transdc_His_kin-like_C"/>
</dbReference>
<dbReference type="PROSITE" id="PS50109">
    <property type="entry name" value="HIS_KIN"/>
    <property type="match status" value="1"/>
</dbReference>
<evidence type="ECO:0000256" key="1">
    <source>
        <dbReference type="ARBA" id="ARBA00000085"/>
    </source>
</evidence>
<dbReference type="Proteomes" id="UP000184693">
    <property type="component" value="Unassembled WGS sequence"/>
</dbReference>
<dbReference type="EC" id="2.7.13.3" evidence="2"/>
<keyword evidence="5" id="KW-0418">Kinase</keyword>
<accession>A0A1N6HSR0</accession>
<feature type="domain" description="Histidine kinase" evidence="4">
    <location>
        <begin position="186"/>
        <end position="400"/>
    </location>
</feature>
<evidence type="ECO:0000313" key="5">
    <source>
        <dbReference type="EMBL" id="SIO22699.1"/>
    </source>
</evidence>
<dbReference type="InterPro" id="IPR005467">
    <property type="entry name" value="His_kinase_dom"/>
</dbReference>
<reference evidence="5 6" key="1">
    <citation type="submission" date="2016-11" db="EMBL/GenBank/DDBJ databases">
        <authorList>
            <person name="Jaros S."/>
            <person name="Januszkiewicz K."/>
            <person name="Wedrychowicz H."/>
        </authorList>
    </citation>
    <scope>NUCLEOTIDE SEQUENCE [LARGE SCALE GENOMIC DNA]</scope>
    <source>
        <strain evidence="5 6">GAS86</strain>
    </source>
</reference>
<name>A0A1N6HSR0_9BURK</name>
<evidence type="ECO:0000313" key="6">
    <source>
        <dbReference type="Proteomes" id="UP000184693"/>
    </source>
</evidence>
<dbReference type="GO" id="GO:0000155">
    <property type="term" value="F:phosphorelay sensor kinase activity"/>
    <property type="evidence" value="ECO:0007669"/>
    <property type="project" value="InterPro"/>
</dbReference>
<comment type="catalytic activity">
    <reaction evidence="1">
        <text>ATP + protein L-histidine = ADP + protein N-phospho-L-histidine.</text>
        <dbReference type="EC" id="2.7.13.3"/>
    </reaction>
</comment>
<dbReference type="Pfam" id="PF02518">
    <property type="entry name" value="HATPase_c"/>
    <property type="match status" value="1"/>
</dbReference>
<gene>
    <name evidence="5" type="ORF">SAMN05444168_3568</name>
</gene>
<proteinExistence type="predicted"/>
<dbReference type="SMART" id="SM00388">
    <property type="entry name" value="HisKA"/>
    <property type="match status" value="1"/>
</dbReference>
<dbReference type="PANTHER" id="PTHR43547">
    <property type="entry name" value="TWO-COMPONENT HISTIDINE KINASE"/>
    <property type="match status" value="1"/>
</dbReference>
<dbReference type="Pfam" id="PF00512">
    <property type="entry name" value="HisKA"/>
    <property type="match status" value="1"/>
</dbReference>
<dbReference type="InterPro" id="IPR025751">
    <property type="entry name" value="RsbRD_N_dom"/>
</dbReference>
<protein>
    <recommendedName>
        <fullName evidence="2">histidine kinase</fullName>
        <ecNumber evidence="2">2.7.13.3</ecNumber>
    </recommendedName>
</protein>
<dbReference type="Pfam" id="PF14361">
    <property type="entry name" value="RsbRD_N"/>
    <property type="match status" value="1"/>
</dbReference>
<dbReference type="InterPro" id="IPR003661">
    <property type="entry name" value="HisK_dim/P_dom"/>
</dbReference>
<sequence length="400" mass="43907">MGRCNSFACGDGFRKNELHWRISNFGACMRLADFILRDMESILAQWEAFASTLLPAAANMRSSALRDHAQQILEAVAKDLSTSQTSQAQFEKSIGQALKLTGADETAAQTHALLRARGGFDINQLAAEYRALRASVLRLWTKECQPDAAHPEDIIRFNEAIDQAIAESIAFFSAQVDQARNLLLGMLGHDMRSPLQTIQMTASYLAALNAGEKVSVAASRLIRSGVRMQALLDDMLDFNRTRLGLGVNVAPTEGDLAKQLADELDLLRAVHPDRELELDIVGDCQGVWDGRRLQQLLGNLVLNAIKYGSPDAPVRVTLTGEQAEVLLEVKNSGTAIERSTLDRIFDPLQRGPNHLDRNTDSSLGLGLYIAREIAKAHGGGIEARSDETETVFVVRLPHRQ</sequence>
<dbReference type="PRINTS" id="PR00344">
    <property type="entry name" value="BCTRLSENSOR"/>
</dbReference>
<keyword evidence="5" id="KW-0808">Transferase</keyword>
<dbReference type="CDD" id="cd00082">
    <property type="entry name" value="HisKA"/>
    <property type="match status" value="1"/>
</dbReference>